<dbReference type="Pfam" id="PF01197">
    <property type="entry name" value="Ribosomal_L31"/>
    <property type="match status" value="1"/>
</dbReference>
<keyword evidence="5 7" id="KW-0687">Ribonucleoprotein</keyword>
<dbReference type="PANTHER" id="PTHR33280:SF1">
    <property type="entry name" value="LARGE RIBOSOMAL SUBUNIT PROTEIN BL31C"/>
    <property type="match status" value="1"/>
</dbReference>
<evidence type="ECO:0000256" key="7">
    <source>
        <dbReference type="HAMAP-Rule" id="MF_00501"/>
    </source>
</evidence>
<dbReference type="NCBIfam" id="TIGR00105">
    <property type="entry name" value="L31"/>
    <property type="match status" value="1"/>
</dbReference>
<dbReference type="InterPro" id="IPR034704">
    <property type="entry name" value="Ribosomal_bL28/bL31-like_sf"/>
</dbReference>
<dbReference type="InterPro" id="IPR027491">
    <property type="entry name" value="Ribosomal_bL31_A"/>
</dbReference>
<dbReference type="GO" id="GO:0003735">
    <property type="term" value="F:structural constituent of ribosome"/>
    <property type="evidence" value="ECO:0007669"/>
    <property type="project" value="InterPro"/>
</dbReference>
<feature type="binding site" evidence="7">
    <location>
        <position position="40"/>
    </location>
    <ligand>
        <name>Zn(2+)</name>
        <dbReference type="ChEBI" id="CHEBI:29105"/>
    </ligand>
</feature>
<dbReference type="AlphaFoldDB" id="A0A0G0H5V4"/>
<feature type="binding site" evidence="7">
    <location>
        <position position="37"/>
    </location>
    <ligand>
        <name>Zn(2+)</name>
        <dbReference type="ChEBI" id="CHEBI:29105"/>
    </ligand>
</feature>
<dbReference type="SUPFAM" id="SSF143800">
    <property type="entry name" value="L28p-like"/>
    <property type="match status" value="1"/>
</dbReference>
<dbReference type="NCBIfam" id="NF000612">
    <property type="entry name" value="PRK00019.1"/>
    <property type="match status" value="1"/>
</dbReference>
<keyword evidence="2 7" id="KW-0699">rRNA-binding</keyword>
<evidence type="ECO:0000256" key="3">
    <source>
        <dbReference type="ARBA" id="ARBA00022884"/>
    </source>
</evidence>
<keyword evidence="3 7" id="KW-0694">RNA-binding</keyword>
<dbReference type="Proteomes" id="UP000034471">
    <property type="component" value="Unassembled WGS sequence"/>
</dbReference>
<dbReference type="GO" id="GO:0046872">
    <property type="term" value="F:metal ion binding"/>
    <property type="evidence" value="ECO:0007669"/>
    <property type="project" value="UniProtKB-KW"/>
</dbReference>
<dbReference type="InterPro" id="IPR002150">
    <property type="entry name" value="Ribosomal_bL31"/>
</dbReference>
<evidence type="ECO:0000256" key="2">
    <source>
        <dbReference type="ARBA" id="ARBA00022730"/>
    </source>
</evidence>
<evidence type="ECO:0000256" key="5">
    <source>
        <dbReference type="ARBA" id="ARBA00023274"/>
    </source>
</evidence>
<comment type="subunit">
    <text evidence="7">Part of the 50S ribosomal subunit.</text>
</comment>
<dbReference type="InterPro" id="IPR042105">
    <property type="entry name" value="Ribosomal_bL31_sf"/>
</dbReference>
<dbReference type="GO" id="GO:0006412">
    <property type="term" value="P:translation"/>
    <property type="evidence" value="ECO:0007669"/>
    <property type="project" value="UniProtKB-UniRule"/>
</dbReference>
<reference evidence="8 9" key="1">
    <citation type="journal article" date="2015" name="Nature">
        <title>rRNA introns, odd ribosomes, and small enigmatic genomes across a large radiation of phyla.</title>
        <authorList>
            <person name="Brown C.T."/>
            <person name="Hug L.A."/>
            <person name="Thomas B.C."/>
            <person name="Sharon I."/>
            <person name="Castelle C.J."/>
            <person name="Singh A."/>
            <person name="Wilkins M.J."/>
            <person name="Williams K.H."/>
            <person name="Banfield J.F."/>
        </authorList>
    </citation>
    <scope>NUCLEOTIDE SEQUENCE [LARGE SCALE GENOMIC DNA]</scope>
</reference>
<dbReference type="GO" id="GO:1990904">
    <property type="term" value="C:ribonucleoprotein complex"/>
    <property type="evidence" value="ECO:0007669"/>
    <property type="project" value="UniProtKB-KW"/>
</dbReference>
<comment type="cofactor">
    <cofactor evidence="7">
        <name>Zn(2+)</name>
        <dbReference type="ChEBI" id="CHEBI:29105"/>
    </cofactor>
    <text evidence="7">Binds 1 zinc ion per subunit.</text>
</comment>
<dbReference type="GO" id="GO:0005840">
    <property type="term" value="C:ribosome"/>
    <property type="evidence" value="ECO:0007669"/>
    <property type="project" value="UniProtKB-KW"/>
</dbReference>
<dbReference type="STRING" id="1618481.US54_C0007G0033"/>
<evidence type="ECO:0000256" key="4">
    <source>
        <dbReference type="ARBA" id="ARBA00022980"/>
    </source>
</evidence>
<accession>A0A0G0H5V4</accession>
<dbReference type="GO" id="GO:0019843">
    <property type="term" value="F:rRNA binding"/>
    <property type="evidence" value="ECO:0007669"/>
    <property type="project" value="UniProtKB-KW"/>
</dbReference>
<comment type="function">
    <text evidence="7">Binds the 23S rRNA.</text>
</comment>
<dbReference type="EMBL" id="LBTJ01000007">
    <property type="protein sequence ID" value="KKQ38613.1"/>
    <property type="molecule type" value="Genomic_DNA"/>
</dbReference>
<feature type="binding site" evidence="7">
    <location>
        <position position="17"/>
    </location>
    <ligand>
        <name>Zn(2+)</name>
        <dbReference type="ChEBI" id="CHEBI:29105"/>
    </ligand>
</feature>
<comment type="caution">
    <text evidence="8">The sequence shown here is derived from an EMBL/GenBank/DDBJ whole genome shotgun (WGS) entry which is preliminary data.</text>
</comment>
<dbReference type="PATRIC" id="fig|1618481.3.peg.232"/>
<comment type="similarity">
    <text evidence="1 7">Belongs to the bacterial ribosomal protein bL31 family. Type A subfamily.</text>
</comment>
<evidence type="ECO:0000313" key="8">
    <source>
        <dbReference type="EMBL" id="KKQ38613.1"/>
    </source>
</evidence>
<organism evidence="8 9">
    <name type="scientific">Candidatus Roizmanbacteria bacterium GW2011_GWA2_37_7</name>
    <dbReference type="NCBI Taxonomy" id="1618481"/>
    <lineage>
        <taxon>Bacteria</taxon>
        <taxon>Candidatus Roizmaniibacteriota</taxon>
    </lineage>
</organism>
<protein>
    <recommendedName>
        <fullName evidence="6 7">Large ribosomal subunit protein bL31</fullName>
    </recommendedName>
</protein>
<evidence type="ECO:0000313" key="9">
    <source>
        <dbReference type="Proteomes" id="UP000034471"/>
    </source>
</evidence>
<sequence length="99" mass="11263">MQSQIHPQFYEDTIVTCSCGHTFTTGSTKKNIMVEVCSKCHPFYTGEQKFLDTKGTVDKFLQKEKKAKEYRKIAAVKKGKKIGSQEKKTKSLKELLGEI</sequence>
<keyword evidence="7" id="KW-0862">Zinc</keyword>
<evidence type="ECO:0000256" key="6">
    <source>
        <dbReference type="ARBA" id="ARBA00035687"/>
    </source>
</evidence>
<proteinExistence type="inferred from homology"/>
<dbReference type="PRINTS" id="PR01249">
    <property type="entry name" value="RIBOSOMALL31"/>
</dbReference>
<keyword evidence="4 7" id="KW-0689">Ribosomal protein</keyword>
<evidence type="ECO:0000256" key="1">
    <source>
        <dbReference type="ARBA" id="ARBA00009296"/>
    </source>
</evidence>
<feature type="binding site" evidence="7">
    <location>
        <position position="19"/>
    </location>
    <ligand>
        <name>Zn(2+)</name>
        <dbReference type="ChEBI" id="CHEBI:29105"/>
    </ligand>
</feature>
<dbReference type="HAMAP" id="MF_00501">
    <property type="entry name" value="Ribosomal_bL31_1"/>
    <property type="match status" value="1"/>
</dbReference>
<name>A0A0G0H5V4_9BACT</name>
<gene>
    <name evidence="7" type="primary">rpmE</name>
    <name evidence="8" type="ORF">US54_C0007G0033</name>
</gene>
<dbReference type="Gene3D" id="4.10.830.30">
    <property type="entry name" value="Ribosomal protein L31"/>
    <property type="match status" value="1"/>
</dbReference>
<keyword evidence="7" id="KW-0479">Metal-binding</keyword>
<dbReference type="PANTHER" id="PTHR33280">
    <property type="entry name" value="50S RIBOSOMAL PROTEIN L31, CHLOROPLASTIC"/>
    <property type="match status" value="1"/>
</dbReference>